<keyword evidence="2" id="KW-1185">Reference proteome</keyword>
<comment type="caution">
    <text evidence="1">The sequence shown here is derived from an EMBL/GenBank/DDBJ whole genome shotgun (WGS) entry which is preliminary data.</text>
</comment>
<dbReference type="OrthoDB" id="8264970at2"/>
<name>A0A5A9XMP2_9BACT</name>
<gene>
    <name evidence="1" type="ORF">ET418_04715</name>
</gene>
<organism evidence="1 2">
    <name type="scientific">Oryzomonas rubra</name>
    <dbReference type="NCBI Taxonomy" id="2509454"/>
    <lineage>
        <taxon>Bacteria</taxon>
        <taxon>Pseudomonadati</taxon>
        <taxon>Thermodesulfobacteriota</taxon>
        <taxon>Desulfuromonadia</taxon>
        <taxon>Geobacterales</taxon>
        <taxon>Geobacteraceae</taxon>
        <taxon>Oryzomonas</taxon>
    </lineage>
</organism>
<reference evidence="1 2" key="1">
    <citation type="submission" date="2019-04" db="EMBL/GenBank/DDBJ databases">
        <title>Geobacter ruber sp. nov., ferric-reducing bacteria isolated from paddy soil.</title>
        <authorList>
            <person name="Xu Z."/>
            <person name="Masuda Y."/>
            <person name="Itoh H."/>
            <person name="Senoo K."/>
        </authorList>
    </citation>
    <scope>NUCLEOTIDE SEQUENCE [LARGE SCALE GENOMIC DNA]</scope>
    <source>
        <strain evidence="1 2">Red88</strain>
    </source>
</reference>
<accession>A0A5A9XMP2</accession>
<evidence type="ECO:0000313" key="1">
    <source>
        <dbReference type="EMBL" id="KAA0894346.1"/>
    </source>
</evidence>
<evidence type="ECO:0008006" key="3">
    <source>
        <dbReference type="Google" id="ProtNLM"/>
    </source>
</evidence>
<dbReference type="Proteomes" id="UP000324298">
    <property type="component" value="Unassembled WGS sequence"/>
</dbReference>
<dbReference type="InterPro" id="IPR009003">
    <property type="entry name" value="Peptidase_S1_PA"/>
</dbReference>
<protein>
    <recommendedName>
        <fullName evidence="3">Trypsin-like peptidase domain-containing protein</fullName>
    </recommendedName>
</protein>
<evidence type="ECO:0000313" key="2">
    <source>
        <dbReference type="Proteomes" id="UP000324298"/>
    </source>
</evidence>
<proteinExistence type="predicted"/>
<dbReference type="AlphaFoldDB" id="A0A5A9XMP2"/>
<dbReference type="EMBL" id="SRSD01000002">
    <property type="protein sequence ID" value="KAA0894346.1"/>
    <property type="molecule type" value="Genomic_DNA"/>
</dbReference>
<sequence length="260" mass="28694">MSAHVESFSTPISKALSDENGEYGLHHGTGTYFEADRVKYLITNEHVAFELTKMPLTHMFKGSETIFRLINPMPALPVPADVAICRIDEKVWGRESHDGLAIPLSRFARRHAPVQHELLFFAGFSGERSKFCYDTLATCGTPYGTQECPFSDEAVARGGDPNFHFSLFYSPDRAQSIDGKSSLPIPPGFSGSLVWDTKLVACLQSGKEWSPDMAEITGIVWGWPSSAACILATKVEFMGVQDLLDRERRQAISGVTDISK</sequence>
<dbReference type="SUPFAM" id="SSF50494">
    <property type="entry name" value="Trypsin-like serine proteases"/>
    <property type="match status" value="1"/>
</dbReference>